<gene>
    <name evidence="1" type="ORF">J2S37_002756</name>
</gene>
<dbReference type="EMBL" id="JAVDYF010000001">
    <property type="protein sequence ID" value="MDR7356218.1"/>
    <property type="molecule type" value="Genomic_DNA"/>
</dbReference>
<protein>
    <submittedName>
        <fullName evidence="1">Uncharacterized protein</fullName>
    </submittedName>
</protein>
<evidence type="ECO:0000313" key="1">
    <source>
        <dbReference type="EMBL" id="MDR7356218.1"/>
    </source>
</evidence>
<dbReference type="RefSeq" id="WP_277104677.1">
    <property type="nucleotide sequence ID" value="NZ_BAAAJS010000007.1"/>
</dbReference>
<proteinExistence type="predicted"/>
<organism evidence="1 2">
    <name type="scientific">Corynebacterium felinum</name>
    <dbReference type="NCBI Taxonomy" id="131318"/>
    <lineage>
        <taxon>Bacteria</taxon>
        <taxon>Bacillati</taxon>
        <taxon>Actinomycetota</taxon>
        <taxon>Actinomycetes</taxon>
        <taxon>Mycobacteriales</taxon>
        <taxon>Corynebacteriaceae</taxon>
        <taxon>Corynebacterium</taxon>
    </lineage>
</organism>
<accession>A0ABU2BER5</accession>
<evidence type="ECO:0000313" key="2">
    <source>
        <dbReference type="Proteomes" id="UP001183619"/>
    </source>
</evidence>
<dbReference type="Proteomes" id="UP001183619">
    <property type="component" value="Unassembled WGS sequence"/>
</dbReference>
<comment type="caution">
    <text evidence="1">The sequence shown here is derived from an EMBL/GenBank/DDBJ whole genome shotgun (WGS) entry which is preliminary data.</text>
</comment>
<keyword evidence="2" id="KW-1185">Reference proteome</keyword>
<sequence>MSLEFTLDLNNCSYRQLSAFVRALEVAGMKGHDHLTLNEGRLVATVTEPTVGEKASTSFIDPVSVGDATLNTIIDALRNKLT</sequence>
<reference evidence="1 2" key="1">
    <citation type="submission" date="2023-07" db="EMBL/GenBank/DDBJ databases">
        <title>Sequencing the genomes of 1000 actinobacteria strains.</title>
        <authorList>
            <person name="Klenk H.-P."/>
        </authorList>
    </citation>
    <scope>NUCLEOTIDE SEQUENCE [LARGE SCALE GENOMIC DNA]</scope>
    <source>
        <strain evidence="1 2">DSM 44508</strain>
    </source>
</reference>
<name>A0ABU2BER5_9CORY</name>